<evidence type="ECO:0000313" key="3">
    <source>
        <dbReference type="Proteomes" id="UP000694892"/>
    </source>
</evidence>
<gene>
    <name evidence="2" type="ORF">XELAEV_18039057mg</name>
</gene>
<sequence>MNRNRNAVDPTISNSSASDHIRNLASTNTSVSLYNDAHSSALNTLPPPTTCHTRFQFYLSISDVLVRVSLTRTRP</sequence>
<accession>A0A974C722</accession>
<dbReference type="Proteomes" id="UP000694892">
    <property type="component" value="Chromosome 8L"/>
</dbReference>
<organism evidence="2 3">
    <name type="scientific">Xenopus laevis</name>
    <name type="common">African clawed frog</name>
    <dbReference type="NCBI Taxonomy" id="8355"/>
    <lineage>
        <taxon>Eukaryota</taxon>
        <taxon>Metazoa</taxon>
        <taxon>Chordata</taxon>
        <taxon>Craniata</taxon>
        <taxon>Vertebrata</taxon>
        <taxon>Euteleostomi</taxon>
        <taxon>Amphibia</taxon>
        <taxon>Batrachia</taxon>
        <taxon>Anura</taxon>
        <taxon>Pipoidea</taxon>
        <taxon>Pipidae</taxon>
        <taxon>Xenopodinae</taxon>
        <taxon>Xenopus</taxon>
        <taxon>Xenopus</taxon>
    </lineage>
</organism>
<evidence type="ECO:0000256" key="1">
    <source>
        <dbReference type="SAM" id="MobiDB-lite"/>
    </source>
</evidence>
<proteinExistence type="predicted"/>
<evidence type="ECO:0000313" key="2">
    <source>
        <dbReference type="EMBL" id="OCT67753.1"/>
    </source>
</evidence>
<name>A0A974C722_XENLA</name>
<dbReference type="EMBL" id="CM004480">
    <property type="protein sequence ID" value="OCT67753.1"/>
    <property type="molecule type" value="Genomic_DNA"/>
</dbReference>
<feature type="region of interest" description="Disordered" evidence="1">
    <location>
        <begin position="1"/>
        <end position="20"/>
    </location>
</feature>
<reference evidence="3" key="1">
    <citation type="journal article" date="2016" name="Nature">
        <title>Genome evolution in the allotetraploid frog Xenopus laevis.</title>
        <authorList>
            <person name="Session A.M."/>
            <person name="Uno Y."/>
            <person name="Kwon T."/>
            <person name="Chapman J.A."/>
            <person name="Toyoda A."/>
            <person name="Takahashi S."/>
            <person name="Fukui A."/>
            <person name="Hikosaka A."/>
            <person name="Suzuki A."/>
            <person name="Kondo M."/>
            <person name="van Heeringen S.J."/>
            <person name="Quigley I."/>
            <person name="Heinz S."/>
            <person name="Ogino H."/>
            <person name="Ochi H."/>
            <person name="Hellsten U."/>
            <person name="Lyons J.B."/>
            <person name="Simakov O."/>
            <person name="Putnam N."/>
            <person name="Stites J."/>
            <person name="Kuroki Y."/>
            <person name="Tanaka T."/>
            <person name="Michiue T."/>
            <person name="Watanabe M."/>
            <person name="Bogdanovic O."/>
            <person name="Lister R."/>
            <person name="Georgiou G."/>
            <person name="Paranjpe S.S."/>
            <person name="van Kruijsbergen I."/>
            <person name="Shu S."/>
            <person name="Carlson J."/>
            <person name="Kinoshita T."/>
            <person name="Ohta Y."/>
            <person name="Mawaribuchi S."/>
            <person name="Jenkins J."/>
            <person name="Grimwood J."/>
            <person name="Schmutz J."/>
            <person name="Mitros T."/>
            <person name="Mozaffari S.V."/>
            <person name="Suzuki Y."/>
            <person name="Haramoto Y."/>
            <person name="Yamamoto T.S."/>
            <person name="Takagi C."/>
            <person name="Heald R."/>
            <person name="Miller K."/>
            <person name="Haudenschild C."/>
            <person name="Kitzman J."/>
            <person name="Nakayama T."/>
            <person name="Izutsu Y."/>
            <person name="Robert J."/>
            <person name="Fortriede J."/>
            <person name="Burns K."/>
            <person name="Lotay V."/>
            <person name="Karimi K."/>
            <person name="Yasuoka Y."/>
            <person name="Dichmann D.S."/>
            <person name="Flajnik M.F."/>
            <person name="Houston D.W."/>
            <person name="Shendure J."/>
            <person name="DuPasquier L."/>
            <person name="Vize P.D."/>
            <person name="Zorn A.M."/>
            <person name="Ito M."/>
            <person name="Marcotte E.M."/>
            <person name="Wallingford J.B."/>
            <person name="Ito Y."/>
            <person name="Asashima M."/>
            <person name="Ueno N."/>
            <person name="Matsuda Y."/>
            <person name="Veenstra G.J."/>
            <person name="Fujiyama A."/>
            <person name="Harland R.M."/>
            <person name="Taira M."/>
            <person name="Rokhsar D.S."/>
        </authorList>
    </citation>
    <scope>NUCLEOTIDE SEQUENCE [LARGE SCALE GENOMIC DNA]</scope>
    <source>
        <strain evidence="3">J</strain>
    </source>
</reference>
<dbReference type="AlphaFoldDB" id="A0A974C722"/>
<protein>
    <submittedName>
        <fullName evidence="2">Uncharacterized protein</fullName>
    </submittedName>
</protein>